<dbReference type="GO" id="GO:0000724">
    <property type="term" value="P:double-strand break repair via homologous recombination"/>
    <property type="evidence" value="ECO:0007669"/>
    <property type="project" value="TreeGrafter"/>
</dbReference>
<dbReference type="PANTHER" id="PTHR11081:SF59">
    <property type="entry name" value="FI23547P1"/>
    <property type="match status" value="1"/>
</dbReference>
<evidence type="ECO:0000313" key="11">
    <source>
        <dbReference type="EMBL" id="VDM96520.1"/>
    </source>
</evidence>
<dbReference type="SMART" id="SM00484">
    <property type="entry name" value="XPGI"/>
    <property type="match status" value="1"/>
</dbReference>
<dbReference type="Gene3D" id="3.40.50.1010">
    <property type="entry name" value="5'-nuclease"/>
    <property type="match status" value="1"/>
</dbReference>
<evidence type="ECO:0000256" key="5">
    <source>
        <dbReference type="ARBA" id="ARBA00022763"/>
    </source>
</evidence>
<evidence type="ECO:0000259" key="10">
    <source>
        <dbReference type="SMART" id="SM00484"/>
    </source>
</evidence>
<dbReference type="SUPFAM" id="SSF88723">
    <property type="entry name" value="PIN domain-like"/>
    <property type="match status" value="1"/>
</dbReference>
<evidence type="ECO:0000256" key="8">
    <source>
        <dbReference type="ARBA" id="ARBA00023204"/>
    </source>
</evidence>
<evidence type="ECO:0000256" key="7">
    <source>
        <dbReference type="ARBA" id="ARBA00022842"/>
    </source>
</evidence>
<dbReference type="InterPro" id="IPR008918">
    <property type="entry name" value="HhH2"/>
</dbReference>
<dbReference type="SUPFAM" id="SSF47807">
    <property type="entry name" value="5' to 3' exonuclease, C-terminal subdomain"/>
    <property type="match status" value="1"/>
</dbReference>
<comment type="similarity">
    <text evidence="9">Belongs to the XPG/RAD2 endonuclease family. GEN subfamily.</text>
</comment>
<accession>A0A182ETV7</accession>
<keyword evidence="5" id="KW-0227">DNA damage</keyword>
<dbReference type="SMART" id="SM00279">
    <property type="entry name" value="HhH2"/>
    <property type="match status" value="1"/>
</dbReference>
<comment type="cofactor">
    <cofactor evidence="1">
        <name>Mg(2+)</name>
        <dbReference type="ChEBI" id="CHEBI:18420"/>
    </cofactor>
</comment>
<dbReference type="PRINTS" id="PR00853">
    <property type="entry name" value="XPGRADSUPER"/>
</dbReference>
<dbReference type="GO" id="GO:0000400">
    <property type="term" value="F:four-way junction DNA binding"/>
    <property type="evidence" value="ECO:0007669"/>
    <property type="project" value="UniProtKB-ARBA"/>
</dbReference>
<dbReference type="GO" id="GO:0046872">
    <property type="term" value="F:metal ion binding"/>
    <property type="evidence" value="ECO:0007669"/>
    <property type="project" value="UniProtKB-KW"/>
</dbReference>
<proteinExistence type="inferred from homology"/>
<evidence type="ECO:0000256" key="9">
    <source>
        <dbReference type="ARBA" id="ARBA00038112"/>
    </source>
</evidence>
<protein>
    <submittedName>
        <fullName evidence="13">XPGI domain-containing protein</fullName>
    </submittedName>
</protein>
<evidence type="ECO:0000256" key="2">
    <source>
        <dbReference type="ARBA" id="ARBA00022722"/>
    </source>
</evidence>
<name>A0A182ETV7_ONCOC</name>
<dbReference type="InterPro" id="IPR006084">
    <property type="entry name" value="XPG/Rad2"/>
</dbReference>
<dbReference type="STRING" id="42157.A0A182ETV7"/>
<evidence type="ECO:0000313" key="13">
    <source>
        <dbReference type="WBParaSite" id="nOo.2.0.1.t11584-RA"/>
    </source>
</evidence>
<keyword evidence="3" id="KW-0479">Metal-binding</keyword>
<feature type="domain" description="XPG-I" evidence="10">
    <location>
        <begin position="1"/>
        <end position="82"/>
    </location>
</feature>
<evidence type="ECO:0000256" key="1">
    <source>
        <dbReference type="ARBA" id="ARBA00001946"/>
    </source>
</evidence>
<keyword evidence="6" id="KW-0378">Hydrolase</keyword>
<dbReference type="PANTHER" id="PTHR11081">
    <property type="entry name" value="FLAP ENDONUCLEASE FAMILY MEMBER"/>
    <property type="match status" value="1"/>
</dbReference>
<keyword evidence="12" id="KW-1185">Reference proteome</keyword>
<dbReference type="OrthoDB" id="2959108at2759"/>
<keyword evidence="2" id="KW-0540">Nuclease</keyword>
<dbReference type="GO" id="GO:0017108">
    <property type="term" value="F:5'-flap endonuclease activity"/>
    <property type="evidence" value="ECO:0007669"/>
    <property type="project" value="UniProtKB-ARBA"/>
</dbReference>
<evidence type="ECO:0000256" key="4">
    <source>
        <dbReference type="ARBA" id="ARBA00022759"/>
    </source>
</evidence>
<dbReference type="InterPro" id="IPR036279">
    <property type="entry name" value="5-3_exonuclease_C_sf"/>
</dbReference>
<evidence type="ECO:0000313" key="12">
    <source>
        <dbReference type="Proteomes" id="UP000271087"/>
    </source>
</evidence>
<keyword evidence="7" id="KW-0460">Magnesium</keyword>
<dbReference type="WBParaSite" id="nOo.2.0.1.t11584-RA">
    <property type="protein sequence ID" value="nOo.2.0.1.t11584-RA"/>
    <property type="gene ID" value="nOo.2.0.1.g11584"/>
</dbReference>
<dbReference type="InterPro" id="IPR006086">
    <property type="entry name" value="XPG-I_dom"/>
</dbReference>
<reference evidence="11 12" key="2">
    <citation type="submission" date="2018-08" db="EMBL/GenBank/DDBJ databases">
        <authorList>
            <person name="Laetsch R D."/>
            <person name="Stevens L."/>
            <person name="Kumar S."/>
            <person name="Blaxter L. M."/>
        </authorList>
    </citation>
    <scope>NUCLEOTIDE SEQUENCE [LARGE SCALE GENOMIC DNA]</scope>
</reference>
<dbReference type="EMBL" id="UYRW01008291">
    <property type="protein sequence ID" value="VDM96520.1"/>
    <property type="molecule type" value="Genomic_DNA"/>
</dbReference>
<organism evidence="13">
    <name type="scientific">Onchocerca ochengi</name>
    <name type="common">Filarial nematode worm</name>
    <dbReference type="NCBI Taxonomy" id="42157"/>
    <lineage>
        <taxon>Eukaryota</taxon>
        <taxon>Metazoa</taxon>
        <taxon>Ecdysozoa</taxon>
        <taxon>Nematoda</taxon>
        <taxon>Chromadorea</taxon>
        <taxon>Rhabditida</taxon>
        <taxon>Spirurina</taxon>
        <taxon>Spiruromorpha</taxon>
        <taxon>Filarioidea</taxon>
        <taxon>Onchocercidae</taxon>
        <taxon>Onchocerca</taxon>
    </lineage>
</organism>
<evidence type="ECO:0000256" key="6">
    <source>
        <dbReference type="ARBA" id="ARBA00022801"/>
    </source>
</evidence>
<dbReference type="Gene3D" id="1.10.150.20">
    <property type="entry name" value="5' to 3' exonuclease, C-terminal subdomain"/>
    <property type="match status" value="1"/>
</dbReference>
<dbReference type="AlphaFoldDB" id="A0A182ETV7"/>
<gene>
    <name evidence="11" type="ORF">NOO_LOCUS11584</name>
</gene>
<dbReference type="Pfam" id="PF00867">
    <property type="entry name" value="XPG_I"/>
    <property type="match status" value="1"/>
</dbReference>
<dbReference type="GO" id="GO:0008821">
    <property type="term" value="F:crossover junction DNA endonuclease activity"/>
    <property type="evidence" value="ECO:0007669"/>
    <property type="project" value="UniProtKB-ARBA"/>
</dbReference>
<reference evidence="13" key="1">
    <citation type="submission" date="2016-06" db="UniProtKB">
        <authorList>
            <consortium name="WormBaseParasite"/>
        </authorList>
    </citation>
    <scope>IDENTIFICATION</scope>
</reference>
<dbReference type="FunFam" id="1.10.150.20:FF:000030">
    <property type="entry name" value="Flap endonuclease GEN-like 1"/>
    <property type="match status" value="1"/>
</dbReference>
<dbReference type="InterPro" id="IPR029060">
    <property type="entry name" value="PIN-like_dom_sf"/>
</dbReference>
<keyword evidence="4" id="KW-0255">Endonuclease</keyword>
<dbReference type="Proteomes" id="UP000271087">
    <property type="component" value="Unassembled WGS sequence"/>
</dbReference>
<evidence type="ECO:0000256" key="3">
    <source>
        <dbReference type="ARBA" id="ARBA00022723"/>
    </source>
</evidence>
<keyword evidence="8" id="KW-0234">DNA repair</keyword>
<sequence length="248" mass="28377">MGVRWMESKLEGEAQCAQLEQRGLVHGCIARDFDYILFGGNNLYQARWLFISLQFVEFGFGGKVQSNILHLSMDYLDETLCLSRSCLIAMTIMIGCDYAQKGIPGVGLVTALEIVSEFYLMKHDHPQVILDRFKSYTTEMLPVRDYDSNVKRKLRLSVTRNSIDLRNFNPNSDAMSNAINIYMMPVVIEYSRTQLPKKLPPNIQKTEKCATLTKGGRTACSKRERVAMERMRMNALLYKHNPDNRLCG</sequence>